<accession>A0A2S8AGS2</accession>
<reference evidence="1 2" key="1">
    <citation type="submission" date="2018-02" db="EMBL/GenBank/DDBJ databases">
        <title>Genome sequences of Apibacter spp., gut symbionts of Asian honey bees.</title>
        <authorList>
            <person name="Kwong W.K."/>
            <person name="Steele M.I."/>
            <person name="Moran N.A."/>
        </authorList>
    </citation>
    <scope>NUCLEOTIDE SEQUENCE [LARGE SCALE GENOMIC DNA]</scope>
    <source>
        <strain evidence="2">wkB301</strain>
    </source>
</reference>
<dbReference type="RefSeq" id="WP_105245663.1">
    <property type="nucleotide sequence ID" value="NZ_PSZM01000001.1"/>
</dbReference>
<comment type="caution">
    <text evidence="1">The sequence shown here is derived from an EMBL/GenBank/DDBJ whole genome shotgun (WGS) entry which is preliminary data.</text>
</comment>
<sequence>MIENTVKDYPFPIEQNFSIDYLQKNYWKCIYTSYEERYHYWIILPNYVKPVKLEPININSVGLINIGQYIQVENNSYIEVWVAYEHCSYEMNVMDWLLKKLYITGEKIINYKEFEDYSGKYLDVLTYKKWNGEEEIISRFKVLKDYDKVIAGANYFCIKVSCQEKNYQNLAFDIYTIANNWNLLHKTNWSIAENLVPFRYEMTETINFYVPVSWKIFILDSDVDYVKRFIFSHDENEKNIGVINAYFYANIDMTLDLVLNKSLDRLNNSEVINIDLEKLIIDKKNKNPFISNFWHAQGELEYPRDNLKACIIIYIIKTEKGWYYFESVGSKPNLENYNWEINKRCIELIINSFNNLNFKLRKSDSFSKDIKVKENSYKIYKGKKYTEQEWEKFEQEQFEHYARKNNILLEDEKPKKEGRFFLDEKEGDY</sequence>
<evidence type="ECO:0000313" key="1">
    <source>
        <dbReference type="EMBL" id="PQL95580.1"/>
    </source>
</evidence>
<dbReference type="Proteomes" id="UP000238042">
    <property type="component" value="Unassembled WGS sequence"/>
</dbReference>
<organism evidence="1 2">
    <name type="scientific">Apibacter adventoris</name>
    <dbReference type="NCBI Taxonomy" id="1679466"/>
    <lineage>
        <taxon>Bacteria</taxon>
        <taxon>Pseudomonadati</taxon>
        <taxon>Bacteroidota</taxon>
        <taxon>Flavobacteriia</taxon>
        <taxon>Flavobacteriales</taxon>
        <taxon>Weeksellaceae</taxon>
        <taxon>Apibacter</taxon>
    </lineage>
</organism>
<dbReference type="AlphaFoldDB" id="A0A2S8AGS2"/>
<dbReference type="OrthoDB" id="6534019at2"/>
<gene>
    <name evidence="1" type="ORF">C4S77_01950</name>
</gene>
<protein>
    <submittedName>
        <fullName evidence="1">Uncharacterized protein</fullName>
    </submittedName>
</protein>
<evidence type="ECO:0000313" key="2">
    <source>
        <dbReference type="Proteomes" id="UP000238042"/>
    </source>
</evidence>
<proteinExistence type="predicted"/>
<name>A0A2S8AGS2_9FLAO</name>
<dbReference type="EMBL" id="PSZM01000001">
    <property type="protein sequence ID" value="PQL95580.1"/>
    <property type="molecule type" value="Genomic_DNA"/>
</dbReference>
<keyword evidence="2" id="KW-1185">Reference proteome</keyword>